<dbReference type="HOGENOM" id="CLU_481047_0_0_1"/>
<feature type="compositionally biased region" description="Basic and acidic residues" evidence="2">
    <location>
        <begin position="1"/>
        <end position="15"/>
    </location>
</feature>
<evidence type="ECO:0000313" key="4">
    <source>
        <dbReference type="Proteomes" id="UP000009168"/>
    </source>
</evidence>
<organism evidence="3 4">
    <name type="scientific">Tetrahymena thermophila (strain SB210)</name>
    <dbReference type="NCBI Taxonomy" id="312017"/>
    <lineage>
        <taxon>Eukaryota</taxon>
        <taxon>Sar</taxon>
        <taxon>Alveolata</taxon>
        <taxon>Ciliophora</taxon>
        <taxon>Intramacronucleata</taxon>
        <taxon>Oligohymenophorea</taxon>
        <taxon>Hymenostomatida</taxon>
        <taxon>Tetrahymenina</taxon>
        <taxon>Tetrahymenidae</taxon>
        <taxon>Tetrahymena</taxon>
    </lineage>
</organism>
<feature type="coiled-coil region" evidence="1">
    <location>
        <begin position="208"/>
        <end position="482"/>
    </location>
</feature>
<name>Q24DN4_TETTS</name>
<dbReference type="AlphaFoldDB" id="Q24DN4"/>
<evidence type="ECO:0000256" key="1">
    <source>
        <dbReference type="SAM" id="Coils"/>
    </source>
</evidence>
<feature type="region of interest" description="Disordered" evidence="2">
    <location>
        <begin position="113"/>
        <end position="154"/>
    </location>
</feature>
<dbReference type="RefSeq" id="XP_001026124.1">
    <property type="nucleotide sequence ID" value="XM_001026124.1"/>
</dbReference>
<dbReference type="KEGG" id="tet:TTHERM_01143880"/>
<evidence type="ECO:0000256" key="2">
    <source>
        <dbReference type="SAM" id="MobiDB-lite"/>
    </source>
</evidence>
<dbReference type="GeneID" id="7837169"/>
<keyword evidence="4" id="KW-1185">Reference proteome</keyword>
<evidence type="ECO:0000313" key="3">
    <source>
        <dbReference type="EMBL" id="EAS05879.1"/>
    </source>
</evidence>
<reference evidence="4" key="1">
    <citation type="journal article" date="2006" name="PLoS Biol.">
        <title>Macronuclear genome sequence of the ciliate Tetrahymena thermophila, a model eukaryote.</title>
        <authorList>
            <person name="Eisen J.A."/>
            <person name="Coyne R.S."/>
            <person name="Wu M."/>
            <person name="Wu D."/>
            <person name="Thiagarajan M."/>
            <person name="Wortman J.R."/>
            <person name="Badger J.H."/>
            <person name="Ren Q."/>
            <person name="Amedeo P."/>
            <person name="Jones K.M."/>
            <person name="Tallon L.J."/>
            <person name="Delcher A.L."/>
            <person name="Salzberg S.L."/>
            <person name="Silva J.C."/>
            <person name="Haas B.J."/>
            <person name="Majoros W.H."/>
            <person name="Farzad M."/>
            <person name="Carlton J.M."/>
            <person name="Smith R.K. Jr."/>
            <person name="Garg J."/>
            <person name="Pearlman R.E."/>
            <person name="Karrer K.M."/>
            <person name="Sun L."/>
            <person name="Manning G."/>
            <person name="Elde N.C."/>
            <person name="Turkewitz A.P."/>
            <person name="Asai D.J."/>
            <person name="Wilkes D.E."/>
            <person name="Wang Y."/>
            <person name="Cai H."/>
            <person name="Collins K."/>
            <person name="Stewart B.A."/>
            <person name="Lee S.R."/>
            <person name="Wilamowska K."/>
            <person name="Weinberg Z."/>
            <person name="Ruzzo W.L."/>
            <person name="Wloga D."/>
            <person name="Gaertig J."/>
            <person name="Frankel J."/>
            <person name="Tsao C.-C."/>
            <person name="Gorovsky M.A."/>
            <person name="Keeling P.J."/>
            <person name="Waller R.F."/>
            <person name="Patron N.J."/>
            <person name="Cherry J.M."/>
            <person name="Stover N.A."/>
            <person name="Krieger C.J."/>
            <person name="del Toro C."/>
            <person name="Ryder H.F."/>
            <person name="Williamson S.C."/>
            <person name="Barbeau R.A."/>
            <person name="Hamilton E.P."/>
            <person name="Orias E."/>
        </authorList>
    </citation>
    <scope>NUCLEOTIDE SEQUENCE [LARGE SCALE GENOMIC DNA]</scope>
    <source>
        <strain evidence="4">SB210</strain>
    </source>
</reference>
<dbReference type="InParanoid" id="Q24DN4"/>
<feature type="compositionally biased region" description="Polar residues" evidence="2">
    <location>
        <begin position="72"/>
        <end position="89"/>
    </location>
</feature>
<feature type="region of interest" description="Disordered" evidence="2">
    <location>
        <begin position="1"/>
        <end position="26"/>
    </location>
</feature>
<feature type="coiled-coil region" evidence="1">
    <location>
        <begin position="507"/>
        <end position="558"/>
    </location>
</feature>
<accession>Q24DN4</accession>
<sequence>MSSYYRRESSERSTERQQINRKKSEKEFEWNNQLQTLENELEEKIKKEKEMCYQINNLKEDLEKKLKELDENQSQVSENNSTQRFQSRKNVFGTFKQKTNTDKMSSLAYTASTIKKKQSQSPIRDIGGASTYSKQKTYTNQSPRNKTPTKQTNINYTELKTHVSSKSSNNILQSSNQNIKNKNIMINVNQNGLGSSFATQESKEITYAQIAEERIKSGERLRSNLEQERQILILKQANEVQENEIKRLRSNKQIDQERYEALQKENISILQKLKELEIKYQVQNERIKDIEWENNKLMDEVNIKDARVKQIKDNDFKVKEYQEKYELKVLEIQALQRQIDQINEKHLQFKLQMQQRDSDIKNEIKTSELIIQQQESQIQNLNEQILELQNQNTAILREQHTTTQIEEDWKNEVSCRIQKEKEIEDLLQEIRNIKENNQIKEVQQQGKMLLLFAENERLHQIIMNMQMEVKTLKGQVSQYQQNTFNISFNSANKPSMTQGINATQEELEKVKLHLQVKLKENENLRNQISSLEQLPQIVTELERKLKLQISENKRLTQMIYGRLNDKW</sequence>
<dbReference type="Proteomes" id="UP000009168">
    <property type="component" value="Unassembled WGS sequence"/>
</dbReference>
<feature type="region of interest" description="Disordered" evidence="2">
    <location>
        <begin position="70"/>
        <end position="97"/>
    </location>
</feature>
<proteinExistence type="predicted"/>
<protein>
    <submittedName>
        <fullName evidence="3">Uncharacterized protein</fullName>
    </submittedName>
</protein>
<gene>
    <name evidence="3" type="ORF">TTHERM_01143880</name>
</gene>
<keyword evidence="1" id="KW-0175">Coiled coil</keyword>
<feature type="compositionally biased region" description="Polar residues" evidence="2">
    <location>
        <begin position="130"/>
        <end position="154"/>
    </location>
</feature>
<dbReference type="EMBL" id="GG662317">
    <property type="protein sequence ID" value="EAS05879.1"/>
    <property type="molecule type" value="Genomic_DNA"/>
</dbReference>